<feature type="transmembrane region" description="Helical" evidence="5">
    <location>
        <begin position="351"/>
        <end position="374"/>
    </location>
</feature>
<evidence type="ECO:0000256" key="2">
    <source>
        <dbReference type="ARBA" id="ARBA00022989"/>
    </source>
</evidence>
<feature type="transmembrane region" description="Helical" evidence="5">
    <location>
        <begin position="320"/>
        <end position="344"/>
    </location>
</feature>
<name>A0A1G7AAD4_9PROT</name>
<dbReference type="PANTHER" id="PTHR23521">
    <property type="entry name" value="TRANSPORTER MFS SUPERFAMILY"/>
    <property type="match status" value="1"/>
</dbReference>
<feature type="transmembrane region" description="Helical" evidence="5">
    <location>
        <begin position="151"/>
        <end position="172"/>
    </location>
</feature>
<accession>A0A1G7AAD4</accession>
<evidence type="ECO:0000256" key="4">
    <source>
        <dbReference type="SAM" id="MobiDB-lite"/>
    </source>
</evidence>
<dbReference type="InterPro" id="IPR020846">
    <property type="entry name" value="MFS_dom"/>
</dbReference>
<dbReference type="GO" id="GO:0022857">
    <property type="term" value="F:transmembrane transporter activity"/>
    <property type="evidence" value="ECO:0007669"/>
    <property type="project" value="InterPro"/>
</dbReference>
<dbReference type="EMBL" id="FMZX01000019">
    <property type="protein sequence ID" value="SDE11741.1"/>
    <property type="molecule type" value="Genomic_DNA"/>
</dbReference>
<reference evidence="7 8" key="1">
    <citation type="submission" date="2016-10" db="EMBL/GenBank/DDBJ databases">
        <authorList>
            <person name="de Groot N.N."/>
        </authorList>
    </citation>
    <scope>NUCLEOTIDE SEQUENCE [LARGE SCALE GENOMIC DNA]</scope>
    <source>
        <strain evidence="7 8">CPCC 100156</strain>
    </source>
</reference>
<dbReference type="GO" id="GO:0005886">
    <property type="term" value="C:plasma membrane"/>
    <property type="evidence" value="ECO:0007669"/>
    <property type="project" value="TreeGrafter"/>
</dbReference>
<feature type="transmembrane region" description="Helical" evidence="5">
    <location>
        <begin position="25"/>
        <end position="43"/>
    </location>
</feature>
<evidence type="ECO:0000259" key="6">
    <source>
        <dbReference type="PROSITE" id="PS50850"/>
    </source>
</evidence>
<evidence type="ECO:0000313" key="8">
    <source>
        <dbReference type="Proteomes" id="UP000198925"/>
    </source>
</evidence>
<protein>
    <submittedName>
        <fullName evidence="7">Predicted arabinose efflux permease, MFS family</fullName>
    </submittedName>
</protein>
<sequence length="412" mass="40790">MSASRSSPTCRSSPRPIEAPPGSKAGNLALITLAQVLALSLWFSGTAAGPGMAREAALPPGFLAWLTGGVQLGFVLGTLVSAALALPDRLDPRRLIAGACLLGAAANAAILLLPPGDPLVILARGVTGLALACVYPVGMKLAAGWAGTRDAGLVVGILVGGLTLGSASPHLANALGGLGWRSAVGLASLAALLAAGLILLARQGPRHAPAPPFRPGLALALFQHRGTRLATLGYLGHMWELYAMWAWIGAYLAASFAAAGSAASPALASFAVMAAGAVGCVAGGLLADRIGRAWLTIGAMAISGACCLLAGPAFGAAPGLVLALCLVWGLTVVADSAQFSAAVAEASPPGLAGTMLTVQTCLGFALTLPAIHLMPLAEAWLGWGGGAFALLAPGPVLGCLAMARLTGPNAGR</sequence>
<feature type="transmembrane region" description="Helical" evidence="5">
    <location>
        <begin position="95"/>
        <end position="113"/>
    </location>
</feature>
<dbReference type="InterPro" id="IPR036259">
    <property type="entry name" value="MFS_trans_sf"/>
</dbReference>
<proteinExistence type="predicted"/>
<feature type="transmembrane region" description="Helical" evidence="5">
    <location>
        <begin position="63"/>
        <end position="86"/>
    </location>
</feature>
<evidence type="ECO:0000256" key="5">
    <source>
        <dbReference type="SAM" id="Phobius"/>
    </source>
</evidence>
<dbReference type="Gene3D" id="1.20.1250.20">
    <property type="entry name" value="MFS general substrate transporter like domains"/>
    <property type="match status" value="2"/>
</dbReference>
<dbReference type="InterPro" id="IPR011701">
    <property type="entry name" value="MFS"/>
</dbReference>
<dbReference type="PANTHER" id="PTHR23521:SF3">
    <property type="entry name" value="MFS TRANSPORTER"/>
    <property type="match status" value="1"/>
</dbReference>
<feature type="transmembrane region" description="Helical" evidence="5">
    <location>
        <begin position="178"/>
        <end position="201"/>
    </location>
</feature>
<feature type="transmembrane region" description="Helical" evidence="5">
    <location>
        <begin position="266"/>
        <end position="286"/>
    </location>
</feature>
<dbReference type="PROSITE" id="PS50850">
    <property type="entry name" value="MFS"/>
    <property type="match status" value="1"/>
</dbReference>
<keyword evidence="8" id="KW-1185">Reference proteome</keyword>
<dbReference type="Pfam" id="PF07690">
    <property type="entry name" value="MFS_1"/>
    <property type="match status" value="1"/>
</dbReference>
<feature type="transmembrane region" description="Helical" evidence="5">
    <location>
        <begin position="380"/>
        <end position="403"/>
    </location>
</feature>
<keyword evidence="3 5" id="KW-0472">Membrane</keyword>
<feature type="compositionally biased region" description="Low complexity" evidence="4">
    <location>
        <begin position="1"/>
        <end position="16"/>
    </location>
</feature>
<evidence type="ECO:0000256" key="3">
    <source>
        <dbReference type="ARBA" id="ARBA00023136"/>
    </source>
</evidence>
<feature type="region of interest" description="Disordered" evidence="4">
    <location>
        <begin position="1"/>
        <end position="21"/>
    </location>
</feature>
<dbReference type="STRING" id="938405.SAMN02927895_03509"/>
<dbReference type="SUPFAM" id="SSF103473">
    <property type="entry name" value="MFS general substrate transporter"/>
    <property type="match status" value="1"/>
</dbReference>
<dbReference type="AlphaFoldDB" id="A0A1G7AAD4"/>
<evidence type="ECO:0000313" key="7">
    <source>
        <dbReference type="EMBL" id="SDE11741.1"/>
    </source>
</evidence>
<organism evidence="7 8">
    <name type="scientific">Belnapia rosea</name>
    <dbReference type="NCBI Taxonomy" id="938405"/>
    <lineage>
        <taxon>Bacteria</taxon>
        <taxon>Pseudomonadati</taxon>
        <taxon>Pseudomonadota</taxon>
        <taxon>Alphaproteobacteria</taxon>
        <taxon>Acetobacterales</taxon>
        <taxon>Roseomonadaceae</taxon>
        <taxon>Belnapia</taxon>
    </lineage>
</organism>
<feature type="domain" description="Major facilitator superfamily (MFS) profile" evidence="6">
    <location>
        <begin position="24"/>
        <end position="410"/>
    </location>
</feature>
<keyword evidence="2 5" id="KW-1133">Transmembrane helix</keyword>
<evidence type="ECO:0000256" key="1">
    <source>
        <dbReference type="ARBA" id="ARBA00022692"/>
    </source>
</evidence>
<keyword evidence="1 5" id="KW-0812">Transmembrane</keyword>
<dbReference type="Proteomes" id="UP000198925">
    <property type="component" value="Unassembled WGS sequence"/>
</dbReference>
<gene>
    <name evidence="7" type="ORF">SAMN04487779_101921</name>
</gene>
<feature type="transmembrane region" description="Helical" evidence="5">
    <location>
        <begin position="293"/>
        <end position="314"/>
    </location>
</feature>
<feature type="transmembrane region" description="Helical" evidence="5">
    <location>
        <begin position="119"/>
        <end position="139"/>
    </location>
</feature>
<feature type="transmembrane region" description="Helical" evidence="5">
    <location>
        <begin position="241"/>
        <end position="260"/>
    </location>
</feature>